<evidence type="ECO:0000256" key="2">
    <source>
        <dbReference type="ARBA" id="ARBA00002764"/>
    </source>
</evidence>
<dbReference type="OrthoDB" id="9808590at2"/>
<dbReference type="Pfam" id="PF00128">
    <property type="entry name" value="Alpha-amylase"/>
    <property type="match status" value="1"/>
</dbReference>
<feature type="domain" description="Glycosyl hydrolase family 13 catalytic" evidence="9">
    <location>
        <begin position="296"/>
        <end position="691"/>
    </location>
</feature>
<dbReference type="InterPro" id="IPR011835">
    <property type="entry name" value="GS/SS"/>
</dbReference>
<evidence type="ECO:0000256" key="5">
    <source>
        <dbReference type="ARBA" id="ARBA00022676"/>
    </source>
</evidence>
<dbReference type="NCBIfam" id="TIGR02095">
    <property type="entry name" value="glgA"/>
    <property type="match status" value="1"/>
</dbReference>
<accession>A0A550JJ95</accession>
<comment type="similarity">
    <text evidence="4 8">Belongs to the glycosyltransferase 1 family. Bacterial/plant glycogen synthase subfamily.</text>
</comment>
<evidence type="ECO:0000256" key="7">
    <source>
        <dbReference type="ARBA" id="ARBA00023056"/>
    </source>
</evidence>
<gene>
    <name evidence="8 10" type="primary">glgA</name>
    <name evidence="10" type="ORF">FL622_04105</name>
</gene>
<dbReference type="EC" id="2.4.1.21" evidence="8"/>
<reference evidence="10 11" key="1">
    <citation type="submission" date="2019-07" db="EMBL/GenBank/DDBJ databases">
        <title>Insights of Desulfuromonas acetexigens electromicrobiology.</title>
        <authorList>
            <person name="Katuri K."/>
            <person name="Sapireddy V."/>
            <person name="Shaw D.R."/>
            <person name="Saikaly P."/>
        </authorList>
    </citation>
    <scope>NUCLEOTIDE SEQUENCE [LARGE SCALE GENOMIC DNA]</scope>
    <source>
        <strain evidence="10 11">2873</strain>
    </source>
</reference>
<sequence length="1645" mass="186048">MTPGKPHPPYFPLSLQVAAEAWQRLELNPKSVLADAERRLFQIRQLAEALRRHAAPERPPRAGELNLLALLNRALRHVAGRYLELRGCRITSTHIELGGVPKRLPSLPKTLGHLIELFPPAAVWLGADPKRYLNGPQGDGRRLESLIELFILAVQNGNLAARTYRPLFADDELARRAAYRQVLAELDSELGKIAVPGVFGGTLLDLLLAPLKAAPDSLAGQLGFIRQQWAGIIPEEMLNELEVAFAIIHEEEMQRGFVGTGAPLPVPTFGWAAEHEVEAFSPDTDWMPNVVLIAKTIYVWLDQLGKRYDRPIHRLDDIPEEELDRLARWGFNALWLIGLWQRSPASRKIKRICGNPEAEASAYSLFDYAIADDLGGDEALARLEERCLRRGIRLASDIVPNHTGLDSKWMREKPDWFIQLDHPPYPAYQYHGPDLYDDPDVTVQIEDGYYDHSDAAVVFRHQDHRTGRVRYIYHGNDGTHMPWNDTAQLNYLIPEVREAMIRTILGIARRFRVIRFDAAMTLAKKHFQRLWFPQPGGGQGVPSRAEHWLAREAFDAAFPVEFWREVVDRVAAEVPDTLLIAEAFWLMEGYFVRTLGMHRVYNSAFMNMLKREDNGKYRQVLSNILEFEPGILQRFVNFMNNPDEDTAVAQFGKADKYFGVAVMLATLPGLPMFGHGQIEGFEEKYGMEYRRAYYDEVVDEAFVRHHEAQIFPLLRRRHLFSGAENFELFDFFQEGQVNDNVFAYSNGVGDERALVLYHNHYGDCEGWLHQGLPRQRPDSDVPRANSLAAALGIRAGERWYCRFREHRAGLEYLRTGDELAANGLFFSLGPYQYRVCLDFVALYDEDGAWGELYRRIGHAPVADLDRELRKIRFRPVGDAFRALLEVALRQPLAAILAREPAELEKHPDYREFLARMTGFVETLAHFAQPLPPAEAVLAAIRRQLDDLRLLSRLTSKRPGENLALAGLRRILTEGLPNRVILPFLLLRQIGGLAPGNEASRRGAAWIEEYLLGDALQETLADAEARATRQLVTVLVRHQGFWLPGRQRQSFRELLGDPAVREYLRIHWHEGIEWFNQERWDSLLDGLLVAAACSAVQTLKEDRPELLNWLTRRFEQHAAARQSAREAGFQLAELLRLSAPQTAPAPARKPGKKLKVLMIASEVTPFAKSGGLADVAGSLPWALRALGHDVRIVMPYYRTIAQRGDAVAMDLASAIVPLDGTPLQVTLHQGDLDGVPVYFVAQAALFDRDGLYGGAEGDFWDNAQRFGFFDRAVLALLPRLGFKPDILHLNDWQTGLIPALLRTEHDDDPFYAGAATVLTIHNLGYQGLFAGQHLETLDLDHQLFGVDGLEYHGMLSFLKAGLTQSDLLTTVSETYCREIQTSEMGIGFDGILRARKDDLFGIVNGLDPGQWNPATDPALPQPYDADLLDGKAVCKAALQRELGLSESPKTPIVAMITRLATQKGLDIVEAAWEEMLRRPLQFVLLGTGEKEHMERFERLRHRHPGRVSINLSFDDDLSRRIYAGSDLFLMPSRYEPCGLGQLIALRYGVIPIARRTGGLADTIVDPEQDWTRANGYLFDAPTAEALLHALDRALGLYARPEDWNNMVRAGMRQDFSWERSAERYLELYRRALTKRREKTPESTLRD</sequence>
<comment type="pathway">
    <text evidence="3 8">Glycan biosynthesis; glycogen biosynthesis.</text>
</comment>
<dbReference type="RefSeq" id="WP_092056066.1">
    <property type="nucleotide sequence ID" value="NZ_FOJJ01000012.1"/>
</dbReference>
<dbReference type="UniPathway" id="UPA00164"/>
<dbReference type="NCBIfam" id="NF001899">
    <property type="entry name" value="PRK00654.1-2"/>
    <property type="match status" value="1"/>
</dbReference>
<dbReference type="PANTHER" id="PTHR47786:SF2">
    <property type="entry name" value="GLYCOSYL HYDROLASE FAMILY 13 CATALYTIC DOMAIN-CONTAINING PROTEIN"/>
    <property type="match status" value="1"/>
</dbReference>
<protein>
    <recommendedName>
        <fullName evidence="8">Glycogen synthase</fullName>
        <ecNumber evidence="8">2.4.1.21</ecNumber>
    </recommendedName>
    <alternativeName>
        <fullName evidence="8">Starch [bacterial glycogen] synthase</fullName>
    </alternativeName>
</protein>
<keyword evidence="7 8" id="KW-0320">Glycogen biosynthesis</keyword>
<dbReference type="Gene3D" id="3.20.20.80">
    <property type="entry name" value="Glycosidases"/>
    <property type="match status" value="1"/>
</dbReference>
<evidence type="ECO:0000256" key="8">
    <source>
        <dbReference type="HAMAP-Rule" id="MF_00484"/>
    </source>
</evidence>
<dbReference type="SMART" id="SM00642">
    <property type="entry name" value="Aamy"/>
    <property type="match status" value="1"/>
</dbReference>
<evidence type="ECO:0000313" key="11">
    <source>
        <dbReference type="Proteomes" id="UP000317155"/>
    </source>
</evidence>
<comment type="function">
    <text evidence="2 8">Synthesizes alpha-1,4-glucan chains using ADP-glucose.</text>
</comment>
<dbReference type="InterPro" id="IPR017853">
    <property type="entry name" value="GH"/>
</dbReference>
<organism evidence="10 11">
    <name type="scientific">Trichloromonas acetexigens</name>
    <dbReference type="NCBI Taxonomy" id="38815"/>
    <lineage>
        <taxon>Bacteria</taxon>
        <taxon>Pseudomonadati</taxon>
        <taxon>Thermodesulfobacteriota</taxon>
        <taxon>Desulfuromonadia</taxon>
        <taxon>Desulfuromonadales</taxon>
        <taxon>Trichloromonadaceae</taxon>
        <taxon>Trichloromonas</taxon>
    </lineage>
</organism>
<dbReference type="SUPFAM" id="SSF51445">
    <property type="entry name" value="(Trans)glycosidases"/>
    <property type="match status" value="1"/>
</dbReference>
<keyword evidence="6 8" id="KW-0808">Transferase</keyword>
<dbReference type="GO" id="GO:0004373">
    <property type="term" value="F:alpha-1,4-glucan glucosyltransferase (UDP-glucose donor) activity"/>
    <property type="evidence" value="ECO:0007669"/>
    <property type="project" value="InterPro"/>
</dbReference>
<keyword evidence="5 8" id="KW-0328">Glycosyltransferase</keyword>
<dbReference type="Gene3D" id="3.40.50.2000">
    <property type="entry name" value="Glycogen Phosphorylase B"/>
    <property type="match status" value="2"/>
</dbReference>
<dbReference type="Pfam" id="PF00534">
    <property type="entry name" value="Glycos_transf_1"/>
    <property type="match status" value="1"/>
</dbReference>
<comment type="catalytic activity">
    <reaction evidence="1 8">
        <text>[(1-&gt;4)-alpha-D-glucosyl](n) + ADP-alpha-D-glucose = [(1-&gt;4)-alpha-D-glucosyl](n+1) + ADP + H(+)</text>
        <dbReference type="Rhea" id="RHEA:18189"/>
        <dbReference type="Rhea" id="RHEA-COMP:9584"/>
        <dbReference type="Rhea" id="RHEA-COMP:9587"/>
        <dbReference type="ChEBI" id="CHEBI:15378"/>
        <dbReference type="ChEBI" id="CHEBI:15444"/>
        <dbReference type="ChEBI" id="CHEBI:57498"/>
        <dbReference type="ChEBI" id="CHEBI:456216"/>
        <dbReference type="EC" id="2.4.1.21"/>
    </reaction>
</comment>
<evidence type="ECO:0000256" key="4">
    <source>
        <dbReference type="ARBA" id="ARBA00010281"/>
    </source>
</evidence>
<dbReference type="GO" id="GO:0005978">
    <property type="term" value="P:glycogen biosynthetic process"/>
    <property type="evidence" value="ECO:0007669"/>
    <property type="project" value="UniProtKB-UniRule"/>
</dbReference>
<evidence type="ECO:0000256" key="3">
    <source>
        <dbReference type="ARBA" id="ARBA00004964"/>
    </source>
</evidence>
<proteinExistence type="inferred from homology"/>
<dbReference type="InterPro" id="IPR006047">
    <property type="entry name" value="GH13_cat_dom"/>
</dbReference>
<dbReference type="CDD" id="cd03791">
    <property type="entry name" value="GT5_Glycogen_synthase_DULL1-like"/>
    <property type="match status" value="1"/>
</dbReference>
<dbReference type="SUPFAM" id="SSF53756">
    <property type="entry name" value="UDP-Glycosyltransferase/glycogen phosphorylase"/>
    <property type="match status" value="1"/>
</dbReference>
<dbReference type="InterPro" id="IPR013534">
    <property type="entry name" value="Starch_synth_cat_dom"/>
</dbReference>
<dbReference type="PANTHER" id="PTHR47786">
    <property type="entry name" value="ALPHA-1,4-GLUCAN:MALTOSE-1-PHOSPHATE MALTOSYLTRANSFERASE"/>
    <property type="match status" value="1"/>
</dbReference>
<feature type="binding site" evidence="8">
    <location>
        <position position="1167"/>
    </location>
    <ligand>
        <name>ADP-alpha-D-glucose</name>
        <dbReference type="ChEBI" id="CHEBI:57498"/>
    </ligand>
</feature>
<dbReference type="Proteomes" id="UP000317155">
    <property type="component" value="Unassembled WGS sequence"/>
</dbReference>
<evidence type="ECO:0000256" key="6">
    <source>
        <dbReference type="ARBA" id="ARBA00022679"/>
    </source>
</evidence>
<evidence type="ECO:0000259" key="9">
    <source>
        <dbReference type="SMART" id="SM00642"/>
    </source>
</evidence>
<comment type="caution">
    <text evidence="10">The sequence shown here is derived from an EMBL/GenBank/DDBJ whole genome shotgun (WGS) entry which is preliminary data.</text>
</comment>
<dbReference type="EMBL" id="VJVV01000002">
    <property type="protein sequence ID" value="TRO83274.1"/>
    <property type="molecule type" value="Genomic_DNA"/>
</dbReference>
<evidence type="ECO:0000256" key="1">
    <source>
        <dbReference type="ARBA" id="ARBA00001478"/>
    </source>
</evidence>
<dbReference type="Pfam" id="PF08323">
    <property type="entry name" value="Glyco_transf_5"/>
    <property type="match status" value="1"/>
</dbReference>
<dbReference type="HAMAP" id="MF_00484">
    <property type="entry name" value="Glycogen_synth"/>
    <property type="match status" value="1"/>
</dbReference>
<dbReference type="GO" id="GO:0009011">
    <property type="term" value="F:alpha-1,4-glucan glucosyltransferase (ADP-glucose donor) activity"/>
    <property type="evidence" value="ECO:0007669"/>
    <property type="project" value="UniProtKB-UniRule"/>
</dbReference>
<dbReference type="InterPro" id="IPR001296">
    <property type="entry name" value="Glyco_trans_1"/>
</dbReference>
<evidence type="ECO:0000313" key="10">
    <source>
        <dbReference type="EMBL" id="TRO83274.1"/>
    </source>
</evidence>
<name>A0A550JJ95_9BACT</name>
<keyword evidence="11" id="KW-1185">Reference proteome</keyword>